<dbReference type="Pfam" id="PF13304">
    <property type="entry name" value="AAA_21"/>
    <property type="match status" value="1"/>
</dbReference>
<dbReference type="Gene3D" id="3.40.50.300">
    <property type="entry name" value="P-loop containing nucleotide triphosphate hydrolases"/>
    <property type="match status" value="2"/>
</dbReference>
<evidence type="ECO:0000313" key="2">
    <source>
        <dbReference type="EMBL" id="EPF46674.1"/>
    </source>
</evidence>
<feature type="domain" description="ATPase AAA-type core" evidence="1">
    <location>
        <begin position="47"/>
        <end position="366"/>
    </location>
</feature>
<comment type="caution">
    <text evidence="2">The sequence shown here is derived from an EMBL/GenBank/DDBJ whole genome shotgun (WGS) entry which is preliminary data.</text>
</comment>
<dbReference type="RefSeq" id="WP_016518677.1">
    <property type="nucleotide sequence ID" value="NZ_KE332512.1"/>
</dbReference>
<dbReference type="InterPro" id="IPR027417">
    <property type="entry name" value="P-loop_NTPase"/>
</dbReference>
<evidence type="ECO:0000259" key="1">
    <source>
        <dbReference type="Pfam" id="PF13304"/>
    </source>
</evidence>
<dbReference type="GeneID" id="301461418"/>
<dbReference type="HOGENOM" id="CLU_046693_2_0_12"/>
<dbReference type="PATRIC" id="fig|1125702.3.peg.1295"/>
<proteinExistence type="predicted"/>
<dbReference type="EMBL" id="ATFC01000008">
    <property type="protein sequence ID" value="EPF46674.1"/>
    <property type="molecule type" value="Genomic_DNA"/>
</dbReference>
<reference evidence="2 3" key="1">
    <citation type="submission" date="2013-04" db="EMBL/GenBank/DDBJ databases">
        <title>The Genome Sequence of Treponema vincentii F0403.</title>
        <authorList>
            <consortium name="The Broad Institute Genomics Platform"/>
            <person name="Earl A."/>
            <person name="Ward D."/>
            <person name="Feldgarden M."/>
            <person name="Gevers D."/>
            <person name="Leonetti C."/>
            <person name="Izard J."/>
            <person name="Walker B."/>
            <person name="Young S."/>
            <person name="Zeng Q."/>
            <person name="Gargeya S."/>
            <person name="Fitzgerald M."/>
            <person name="Haas B."/>
            <person name="Abouelleil A."/>
            <person name="Allen A.W."/>
            <person name="Alvarado L."/>
            <person name="Arachchi H.M."/>
            <person name="Berlin A.M."/>
            <person name="Chapman S.B."/>
            <person name="Gainer-Dewar J."/>
            <person name="Goldberg J."/>
            <person name="Griggs A."/>
            <person name="Gujja S."/>
            <person name="Hansen M."/>
            <person name="Howarth C."/>
            <person name="Imamovic A."/>
            <person name="Ireland A."/>
            <person name="Larimer J."/>
            <person name="McCowan C."/>
            <person name="Murphy C."/>
            <person name="Pearson M."/>
            <person name="Poon T.W."/>
            <person name="Priest M."/>
            <person name="Roberts A."/>
            <person name="Saif S."/>
            <person name="Shea T."/>
            <person name="Sisk P."/>
            <person name="Sykes S."/>
            <person name="Wortman J."/>
            <person name="Nusbaum C."/>
            <person name="Birren B."/>
        </authorList>
    </citation>
    <scope>NUCLEOTIDE SEQUENCE [LARGE SCALE GENOMIC DNA]</scope>
    <source>
        <strain evidence="2 3">F0403</strain>
    </source>
</reference>
<dbReference type="AlphaFoldDB" id="S3MCD9"/>
<sequence length="437" mass="49832">MVLEFSITNTFSISERQTISFESALNDPATDRQHCIDCNGKKILKMACIYGANASGKTNILEALRFYAYFMLSSFTRLKPGDAINFTPFKFDSQLQNQPGAFEIVLYLKNSDTEGYTRYEYNLKLTRTAVVYESVYYAPKGQKKLIVMRDEHTGIKWGSDIPGPKKAIENLVRPNCSLLSASQQLPFPALKHLTLYLTVFFAGIIGMSNEFLRGNAFAHIRPRFPQFKDYLVQLLSAFDMGTISDINVEHIPITEDLAATLPQEMQERVVNYNGKLTVQDVQVTHRYDNHDYTLSIDEESAGTIRMIELSALLHSLKYENIAYIISIDELETSLHRELIETFLELFLYVAAESQLIFTTHDQDLLDSGLLRDDEVWFCYKTDKGNSVYNSITDYTGIRKGVSRKKLYNADKFGALPLVNVNVLKELFYAEKNSENTK</sequence>
<dbReference type="PANTHER" id="PTHR40396:SF1">
    <property type="entry name" value="ATPASE AAA-TYPE CORE DOMAIN-CONTAINING PROTEIN"/>
    <property type="match status" value="1"/>
</dbReference>
<dbReference type="GO" id="GO:0016887">
    <property type="term" value="F:ATP hydrolysis activity"/>
    <property type="evidence" value="ECO:0007669"/>
    <property type="project" value="InterPro"/>
</dbReference>
<name>S3MCD9_9SPIR</name>
<dbReference type="Proteomes" id="UP000014605">
    <property type="component" value="Unassembled WGS sequence"/>
</dbReference>
<keyword evidence="3" id="KW-1185">Reference proteome</keyword>
<dbReference type="GO" id="GO:0005524">
    <property type="term" value="F:ATP binding"/>
    <property type="evidence" value="ECO:0007669"/>
    <property type="project" value="InterPro"/>
</dbReference>
<evidence type="ECO:0000313" key="3">
    <source>
        <dbReference type="Proteomes" id="UP000014605"/>
    </source>
</evidence>
<gene>
    <name evidence="2" type="ORF">HMPREF1222_01250</name>
</gene>
<dbReference type="InterPro" id="IPR003959">
    <property type="entry name" value="ATPase_AAA_core"/>
</dbReference>
<protein>
    <recommendedName>
        <fullName evidence="1">ATPase AAA-type core domain-containing protein</fullName>
    </recommendedName>
</protein>
<organism evidence="2 3">
    <name type="scientific">Treponema vincentii F0403</name>
    <dbReference type="NCBI Taxonomy" id="1125702"/>
    <lineage>
        <taxon>Bacteria</taxon>
        <taxon>Pseudomonadati</taxon>
        <taxon>Spirochaetota</taxon>
        <taxon>Spirochaetia</taxon>
        <taxon>Spirochaetales</taxon>
        <taxon>Treponemataceae</taxon>
        <taxon>Treponema</taxon>
    </lineage>
</organism>
<accession>S3MCD9</accession>
<dbReference type="SUPFAM" id="SSF52540">
    <property type="entry name" value="P-loop containing nucleoside triphosphate hydrolases"/>
    <property type="match status" value="1"/>
</dbReference>
<dbReference type="PANTHER" id="PTHR40396">
    <property type="entry name" value="ATPASE-LIKE PROTEIN"/>
    <property type="match status" value="1"/>
</dbReference>